<dbReference type="Proteomes" id="UP000319148">
    <property type="component" value="Unassembled WGS sequence"/>
</dbReference>
<dbReference type="InterPro" id="IPR049875">
    <property type="entry name" value="TypeII_GspH"/>
</dbReference>
<evidence type="ECO:0000259" key="12">
    <source>
        <dbReference type="Pfam" id="PF12019"/>
    </source>
</evidence>
<evidence type="ECO:0000256" key="7">
    <source>
        <dbReference type="ARBA" id="ARBA00022989"/>
    </source>
</evidence>
<dbReference type="EMBL" id="VFIY01000004">
    <property type="protein sequence ID" value="TPD62643.1"/>
    <property type="molecule type" value="Genomic_DNA"/>
</dbReference>
<evidence type="ECO:0000256" key="4">
    <source>
        <dbReference type="ARBA" id="ARBA00022481"/>
    </source>
</evidence>
<comment type="subcellular location">
    <subcellularLocation>
        <location evidence="1">Cell inner membrane</location>
        <topology evidence="1">Single-pass membrane protein</topology>
    </subcellularLocation>
</comment>
<dbReference type="OrthoDB" id="7189369at2"/>
<dbReference type="RefSeq" id="WP_139937893.1">
    <property type="nucleotide sequence ID" value="NZ_JBHSYP010000022.1"/>
</dbReference>
<dbReference type="GO" id="GO:0005886">
    <property type="term" value="C:plasma membrane"/>
    <property type="evidence" value="ECO:0007669"/>
    <property type="project" value="UniProtKB-SubCell"/>
</dbReference>
<keyword evidence="3" id="KW-1003">Cell membrane</keyword>
<sequence length="159" mass="17471">MTQDRQAGFTLVELMVVIVIIGMISAVVVLNMPSPASDLEQETEKLAARLRLAAEESIMAGELTGVRITPEGYAFVIYRRGHWLPLDLPSGQWPEGAVVRLVRDRLPVELTENLPENSPSIWFDPLGNQMSFSIDISGIDDNIKVSGEENGEIIVNPVS</sequence>
<evidence type="ECO:0000256" key="6">
    <source>
        <dbReference type="ARBA" id="ARBA00022692"/>
    </source>
</evidence>
<dbReference type="NCBIfam" id="TIGR02532">
    <property type="entry name" value="IV_pilin_GFxxxE"/>
    <property type="match status" value="1"/>
</dbReference>
<evidence type="ECO:0000313" key="13">
    <source>
        <dbReference type="EMBL" id="TPD62643.1"/>
    </source>
</evidence>
<dbReference type="Pfam" id="PF12019">
    <property type="entry name" value="GspH"/>
    <property type="match status" value="1"/>
</dbReference>
<evidence type="ECO:0000256" key="1">
    <source>
        <dbReference type="ARBA" id="ARBA00004377"/>
    </source>
</evidence>
<dbReference type="InterPro" id="IPR022346">
    <property type="entry name" value="T2SS_GspH"/>
</dbReference>
<evidence type="ECO:0000256" key="5">
    <source>
        <dbReference type="ARBA" id="ARBA00022519"/>
    </source>
</evidence>
<dbReference type="InterPro" id="IPR012902">
    <property type="entry name" value="N_methyl_site"/>
</dbReference>
<dbReference type="SUPFAM" id="SSF54523">
    <property type="entry name" value="Pili subunits"/>
    <property type="match status" value="1"/>
</dbReference>
<dbReference type="Pfam" id="PF07963">
    <property type="entry name" value="N_methyl"/>
    <property type="match status" value="1"/>
</dbReference>
<keyword evidence="8 11" id="KW-0472">Membrane</keyword>
<evidence type="ECO:0000256" key="10">
    <source>
        <dbReference type="ARBA" id="ARBA00030775"/>
    </source>
</evidence>
<evidence type="ECO:0000256" key="11">
    <source>
        <dbReference type="SAM" id="Phobius"/>
    </source>
</evidence>
<proteinExistence type="inferred from homology"/>
<name>A0A501PQB6_9PROT</name>
<keyword evidence="4" id="KW-0488">Methylation</keyword>
<dbReference type="PROSITE" id="PS00409">
    <property type="entry name" value="PROKAR_NTER_METHYL"/>
    <property type="match status" value="1"/>
</dbReference>
<dbReference type="GO" id="GO:0015627">
    <property type="term" value="C:type II protein secretion system complex"/>
    <property type="evidence" value="ECO:0007669"/>
    <property type="project" value="InterPro"/>
</dbReference>
<protein>
    <recommendedName>
        <fullName evidence="2">Type II secretion system protein H</fullName>
    </recommendedName>
    <alternativeName>
        <fullName evidence="10">General secretion pathway protein H</fullName>
    </alternativeName>
</protein>
<dbReference type="NCBIfam" id="TIGR01708">
    <property type="entry name" value="typeII_sec_gspH"/>
    <property type="match status" value="1"/>
</dbReference>
<dbReference type="AlphaFoldDB" id="A0A501PQB6"/>
<keyword evidence="7 11" id="KW-1133">Transmembrane helix</keyword>
<comment type="similarity">
    <text evidence="9">Belongs to the GSP H family.</text>
</comment>
<feature type="transmembrane region" description="Helical" evidence="11">
    <location>
        <begin position="7"/>
        <end position="30"/>
    </location>
</feature>
<keyword evidence="6 11" id="KW-0812">Transmembrane</keyword>
<dbReference type="InterPro" id="IPR045584">
    <property type="entry name" value="Pilin-like"/>
</dbReference>
<gene>
    <name evidence="13" type="primary">gspH</name>
    <name evidence="13" type="ORF">FIV46_00755</name>
</gene>
<dbReference type="InterPro" id="IPR002416">
    <property type="entry name" value="T2SS_protein-GspH"/>
</dbReference>
<organism evidence="13 14">
    <name type="scientific">Emcibacter nanhaiensis</name>
    <dbReference type="NCBI Taxonomy" id="1505037"/>
    <lineage>
        <taxon>Bacteria</taxon>
        <taxon>Pseudomonadati</taxon>
        <taxon>Pseudomonadota</taxon>
        <taxon>Alphaproteobacteria</taxon>
        <taxon>Emcibacterales</taxon>
        <taxon>Emcibacteraceae</taxon>
        <taxon>Emcibacter</taxon>
    </lineage>
</organism>
<evidence type="ECO:0000256" key="8">
    <source>
        <dbReference type="ARBA" id="ARBA00023136"/>
    </source>
</evidence>
<keyword evidence="14" id="KW-1185">Reference proteome</keyword>
<feature type="domain" description="General secretion pathway GspH" evidence="12">
    <location>
        <begin position="43"/>
        <end position="140"/>
    </location>
</feature>
<evidence type="ECO:0000256" key="2">
    <source>
        <dbReference type="ARBA" id="ARBA00021549"/>
    </source>
</evidence>
<keyword evidence="5" id="KW-0997">Cell inner membrane</keyword>
<dbReference type="Gene3D" id="3.55.40.10">
    <property type="entry name" value="minor pseudopilin epsh domain"/>
    <property type="match status" value="1"/>
</dbReference>
<evidence type="ECO:0000256" key="3">
    <source>
        <dbReference type="ARBA" id="ARBA00022475"/>
    </source>
</evidence>
<evidence type="ECO:0000313" key="14">
    <source>
        <dbReference type="Proteomes" id="UP000319148"/>
    </source>
</evidence>
<accession>A0A501PQB6</accession>
<evidence type="ECO:0000256" key="9">
    <source>
        <dbReference type="ARBA" id="ARBA00025772"/>
    </source>
</evidence>
<dbReference type="GO" id="GO:0015628">
    <property type="term" value="P:protein secretion by the type II secretion system"/>
    <property type="evidence" value="ECO:0007669"/>
    <property type="project" value="InterPro"/>
</dbReference>
<comment type="caution">
    <text evidence="13">The sequence shown here is derived from an EMBL/GenBank/DDBJ whole genome shotgun (WGS) entry which is preliminary data.</text>
</comment>
<reference evidence="14" key="1">
    <citation type="submission" date="2019-06" db="EMBL/GenBank/DDBJ databases">
        <title>The complete genome of Emcibacter congregatus ZYLT.</title>
        <authorList>
            <person name="Zhao Z."/>
        </authorList>
    </citation>
    <scope>NUCLEOTIDE SEQUENCE [LARGE SCALE GENOMIC DNA]</scope>
    <source>
        <strain evidence="14">MCCC 1A06723</strain>
    </source>
</reference>
<dbReference type="PRINTS" id="PR00885">
    <property type="entry name" value="BCTERIALGSPH"/>
</dbReference>